<reference evidence="2 3" key="1">
    <citation type="journal article" date="2016" name="Nat. Commun.">
        <title>Thousands of microbial genomes shed light on interconnected biogeochemical processes in an aquifer system.</title>
        <authorList>
            <person name="Anantharaman K."/>
            <person name="Brown C.T."/>
            <person name="Hug L.A."/>
            <person name="Sharon I."/>
            <person name="Castelle C.J."/>
            <person name="Probst A.J."/>
            <person name="Thomas B.C."/>
            <person name="Singh A."/>
            <person name="Wilkins M.J."/>
            <person name="Karaoz U."/>
            <person name="Brodie E.L."/>
            <person name="Williams K.H."/>
            <person name="Hubbard S.S."/>
            <person name="Banfield J.F."/>
        </authorList>
    </citation>
    <scope>NUCLEOTIDE SEQUENCE [LARGE SCALE GENOMIC DNA]</scope>
</reference>
<protein>
    <submittedName>
        <fullName evidence="2">Uncharacterized protein</fullName>
    </submittedName>
</protein>
<dbReference type="Proteomes" id="UP000176755">
    <property type="component" value="Unassembled WGS sequence"/>
</dbReference>
<keyword evidence="1" id="KW-1133">Transmembrane helix</keyword>
<dbReference type="EMBL" id="MHLY01000007">
    <property type="protein sequence ID" value="OGZ18717.1"/>
    <property type="molecule type" value="Genomic_DNA"/>
</dbReference>
<organism evidence="2 3">
    <name type="scientific">Candidatus Nealsonbacteria bacterium RBG_13_42_11</name>
    <dbReference type="NCBI Taxonomy" id="1801663"/>
    <lineage>
        <taxon>Bacteria</taxon>
        <taxon>Candidatus Nealsoniibacteriota</taxon>
    </lineage>
</organism>
<feature type="transmembrane region" description="Helical" evidence="1">
    <location>
        <begin position="35"/>
        <end position="55"/>
    </location>
</feature>
<keyword evidence="1" id="KW-0472">Membrane</keyword>
<dbReference type="AlphaFoldDB" id="A0A1G2DYQ5"/>
<evidence type="ECO:0000313" key="3">
    <source>
        <dbReference type="Proteomes" id="UP000176755"/>
    </source>
</evidence>
<keyword evidence="1" id="KW-0812">Transmembrane</keyword>
<feature type="transmembrane region" description="Helical" evidence="1">
    <location>
        <begin position="108"/>
        <end position="126"/>
    </location>
</feature>
<evidence type="ECO:0000313" key="2">
    <source>
        <dbReference type="EMBL" id="OGZ18717.1"/>
    </source>
</evidence>
<name>A0A1G2DYQ5_9BACT</name>
<comment type="caution">
    <text evidence="2">The sequence shown here is derived from an EMBL/GenBank/DDBJ whole genome shotgun (WGS) entry which is preliminary data.</text>
</comment>
<proteinExistence type="predicted"/>
<sequence>MRNILAKIIFLVHVAIVLTWWGLFFFPLSRWPEKIIFHFYLTMIIVTHQIIWGLLITPWMGKFRIVCILTTLTQLLRGQSLADDKNYDHSFTREILGKVGIKGLPHRFSAMMAFVILIIVSIQYFSQ</sequence>
<evidence type="ECO:0000256" key="1">
    <source>
        <dbReference type="SAM" id="Phobius"/>
    </source>
</evidence>
<gene>
    <name evidence="2" type="ORF">A2175_00310</name>
</gene>
<feature type="transmembrane region" description="Helical" evidence="1">
    <location>
        <begin position="9"/>
        <end position="29"/>
    </location>
</feature>
<accession>A0A1G2DYQ5</accession>